<feature type="chain" id="PRO_5011456613" evidence="2">
    <location>
        <begin position="20"/>
        <end position="282"/>
    </location>
</feature>
<dbReference type="PANTHER" id="PTHR48081:SF6">
    <property type="entry name" value="PEPTIDASE S9 PROLYL OLIGOPEPTIDASE CATALYTIC DOMAIN-CONTAINING PROTEIN"/>
    <property type="match status" value="1"/>
</dbReference>
<organism evidence="4 5">
    <name type="scientific">Chitinophaga terrae</name>
    <name type="common">ex Kim and Jung 2007</name>
    <dbReference type="NCBI Taxonomy" id="408074"/>
    <lineage>
        <taxon>Bacteria</taxon>
        <taxon>Pseudomonadati</taxon>
        <taxon>Bacteroidota</taxon>
        <taxon>Chitinophagia</taxon>
        <taxon>Chitinophagales</taxon>
        <taxon>Chitinophagaceae</taxon>
        <taxon>Chitinophaga</taxon>
    </lineage>
</organism>
<protein>
    <submittedName>
        <fullName evidence="4">Acetyl esterase/lipase</fullName>
    </submittedName>
</protein>
<dbReference type="OrthoDB" id="9794725at2"/>
<dbReference type="Gene3D" id="3.40.50.1820">
    <property type="entry name" value="alpha/beta hydrolase"/>
    <property type="match status" value="1"/>
</dbReference>
<evidence type="ECO:0000256" key="2">
    <source>
        <dbReference type="SAM" id="SignalP"/>
    </source>
</evidence>
<dbReference type="InterPro" id="IPR029058">
    <property type="entry name" value="AB_hydrolase_fold"/>
</dbReference>
<dbReference type="InterPro" id="IPR050300">
    <property type="entry name" value="GDXG_lipolytic_enzyme"/>
</dbReference>
<reference evidence="5" key="1">
    <citation type="submission" date="2016-10" db="EMBL/GenBank/DDBJ databases">
        <authorList>
            <person name="Varghese N."/>
            <person name="Submissions S."/>
        </authorList>
    </citation>
    <scope>NUCLEOTIDE SEQUENCE [LARGE SCALE GENOMIC DNA]</scope>
    <source>
        <strain evidence="5">DSM 23920</strain>
    </source>
</reference>
<dbReference type="AlphaFoldDB" id="A0A1H4F2J8"/>
<proteinExistence type="predicted"/>
<gene>
    <name evidence="4" type="ORF">SAMN05660909_04090</name>
</gene>
<keyword evidence="1" id="KW-0378">Hydrolase</keyword>
<sequence>MKQLSILLFMLGMNAAANAQQKTTIHLWPQAVPGESASKHAAVQTPDTSNNIVRLTDVTDPILEVFPAPAGKNNGKAVIINPGGGYSILAINHEGYDVAAWLNQLGYNAFVLQYRVPKKEAGALQDAQRAIRIVRSRAAEWKINPDKIGMLGFSAGGSLAARASTLYNTQTYSPVDKLDSASARPDFAVLIYPAYLDNGPNNTLTPELKVDAQTPPTFLFGTADDYFGNSVLVMAAALRKAKVNVEQHLYPSGGHGYGLRANNVAGKTWPALLEKWLISLGY</sequence>
<dbReference type="InterPro" id="IPR049492">
    <property type="entry name" value="BD-FAE-like_dom"/>
</dbReference>
<dbReference type="SUPFAM" id="SSF53474">
    <property type="entry name" value="alpha/beta-Hydrolases"/>
    <property type="match status" value="1"/>
</dbReference>
<dbReference type="Proteomes" id="UP000199656">
    <property type="component" value="Unassembled WGS sequence"/>
</dbReference>
<evidence type="ECO:0000256" key="1">
    <source>
        <dbReference type="ARBA" id="ARBA00022801"/>
    </source>
</evidence>
<evidence type="ECO:0000313" key="5">
    <source>
        <dbReference type="Proteomes" id="UP000199656"/>
    </source>
</evidence>
<name>A0A1H4F2J8_9BACT</name>
<dbReference type="GO" id="GO:0016787">
    <property type="term" value="F:hydrolase activity"/>
    <property type="evidence" value="ECO:0007669"/>
    <property type="project" value="UniProtKB-KW"/>
</dbReference>
<evidence type="ECO:0000259" key="3">
    <source>
        <dbReference type="Pfam" id="PF20434"/>
    </source>
</evidence>
<dbReference type="Pfam" id="PF20434">
    <property type="entry name" value="BD-FAE"/>
    <property type="match status" value="1"/>
</dbReference>
<keyword evidence="2" id="KW-0732">Signal</keyword>
<feature type="signal peptide" evidence="2">
    <location>
        <begin position="1"/>
        <end position="19"/>
    </location>
</feature>
<keyword evidence="5" id="KW-1185">Reference proteome</keyword>
<accession>A0A1H4F2J8</accession>
<dbReference type="STRING" id="408074.SAMN05660909_04090"/>
<dbReference type="RefSeq" id="WP_089763734.1">
    <property type="nucleotide sequence ID" value="NZ_BKAT01000036.1"/>
</dbReference>
<evidence type="ECO:0000313" key="4">
    <source>
        <dbReference type="EMBL" id="SEA91197.1"/>
    </source>
</evidence>
<dbReference type="PANTHER" id="PTHR48081">
    <property type="entry name" value="AB HYDROLASE SUPERFAMILY PROTEIN C4A8.06C"/>
    <property type="match status" value="1"/>
</dbReference>
<feature type="domain" description="BD-FAE-like" evidence="3">
    <location>
        <begin position="65"/>
        <end position="171"/>
    </location>
</feature>
<dbReference type="EMBL" id="FNRL01000022">
    <property type="protein sequence ID" value="SEA91197.1"/>
    <property type="molecule type" value="Genomic_DNA"/>
</dbReference>